<feature type="domain" description="ATP-dependent helicase C-terminal" evidence="1">
    <location>
        <begin position="299"/>
        <end position="412"/>
    </location>
</feature>
<accession>A0A222E873</accession>
<keyword evidence="2" id="KW-0378">Hydrolase</keyword>
<keyword evidence="2" id="KW-0547">Nucleotide-binding</keyword>
<organism evidence="2 3">
    <name type="scientific">Antarctobacter heliothermus</name>
    <dbReference type="NCBI Taxonomy" id="74033"/>
    <lineage>
        <taxon>Bacteria</taxon>
        <taxon>Pseudomonadati</taxon>
        <taxon>Pseudomonadota</taxon>
        <taxon>Alphaproteobacteria</taxon>
        <taxon>Rhodobacterales</taxon>
        <taxon>Roseobacteraceae</taxon>
        <taxon>Antarctobacter</taxon>
    </lineage>
</organism>
<dbReference type="GO" id="GO:0016818">
    <property type="term" value="F:hydrolase activity, acting on acid anhydrides, in phosphorus-containing anhydrides"/>
    <property type="evidence" value="ECO:0007669"/>
    <property type="project" value="InterPro"/>
</dbReference>
<dbReference type="InterPro" id="IPR006555">
    <property type="entry name" value="ATP-dep_Helicase_C"/>
</dbReference>
<dbReference type="Proteomes" id="UP000203589">
    <property type="component" value="Chromosome"/>
</dbReference>
<dbReference type="AlphaFoldDB" id="A0A222E873"/>
<keyword evidence="3" id="KW-1185">Reference proteome</keyword>
<dbReference type="GO" id="GO:0004386">
    <property type="term" value="F:helicase activity"/>
    <property type="evidence" value="ECO:0007669"/>
    <property type="project" value="UniProtKB-KW"/>
</dbReference>
<dbReference type="InterPro" id="IPR027417">
    <property type="entry name" value="P-loop_NTPase"/>
</dbReference>
<sequence>MNTGSGKTIVGLLCLQSCLNESKGPAVYVVPDNFLITQVVAEAGDLGIAVTEDVESATFLSGESILVINVWKLFNGKSKFGVGQGNTQIRIGSIVIDDAHACLATVADQFKIKLSGDHPAYGPLLELFADDLEQQSEQLFLDVQADDPTAVMSVPFWAWENKIKQATAILHPHRKDEILQWPWPLIRDVLPLCQVAFGGGHLEIAPRYLPIDNIPAFTDATRHIYMTATLADDGILVSHFQADPDEVLYPIRPKSGGDIGDRMILAPQEINPDITVDEIKDLALRRSKDVNVCVIVPSRARAKYWDDVASQTLDKDSIEAGTERLRQGHVGITVFINKYDGVDLPAEACEILIIDGLPEVEGLLARTEQLALNETRRQLVRQIQRIEQGMGRGVRSSEDHCVVLLIGSRLTQRIHNPAAWSLFSPATRAQLALGKEITEQIRGKPLDDLEAVIDLCLSEDEDWVDTSKDAIVNADEAEPGHVEPSTIFLRQAFDAARLKRFDKAKELAQNAVSSVTERRAKGYLKQQLAEYVHHIDPSQAQEIQLSAVEMNRALIRPIQGITYSKLQMPKGSQAAAAVKAMERHLEKNELILWVNALVEALAWGEANSKRFERAMRDLGAFLGFGSQMPEDDYGKGPDNLWSLGGLEYLVIECKSGATCAKTINKHDCNQLTGSMAWFGKQYDKSCSATPIMVHPKIKPENAATLHPDTRIITVEKLDKLIESLRGYARAIGDENGYADEKIVARQLRDFGLTAEAFVRNFTVKGK</sequence>
<dbReference type="GO" id="GO:0005524">
    <property type="term" value="F:ATP binding"/>
    <property type="evidence" value="ECO:0007669"/>
    <property type="project" value="InterPro"/>
</dbReference>
<gene>
    <name evidence="2" type="ORF">ANTHELSMS3_03765</name>
</gene>
<dbReference type="GO" id="GO:0003676">
    <property type="term" value="F:nucleic acid binding"/>
    <property type="evidence" value="ECO:0007669"/>
    <property type="project" value="InterPro"/>
</dbReference>
<reference evidence="2 3" key="1">
    <citation type="submission" date="2017-07" db="EMBL/GenBank/DDBJ databases">
        <title>Genome Sequence of Antarctobacter heliothermus Strain SMS3 Isolated from a culture of the Diatom Skeletonema marinoi.</title>
        <authorList>
            <person name="Topel M."/>
            <person name="Pinder M.I.M."/>
            <person name="Johansson O.N."/>
            <person name="Kourtchenko O."/>
            <person name="Godhe A."/>
            <person name="Clarke A.K."/>
        </authorList>
    </citation>
    <scope>NUCLEOTIDE SEQUENCE [LARGE SCALE GENOMIC DNA]</scope>
    <source>
        <strain evidence="2 3">SMS3</strain>
    </source>
</reference>
<dbReference type="SMART" id="SM00491">
    <property type="entry name" value="HELICc2"/>
    <property type="match status" value="1"/>
</dbReference>
<dbReference type="Pfam" id="PF13307">
    <property type="entry name" value="Helicase_C_2"/>
    <property type="match status" value="1"/>
</dbReference>
<dbReference type="GO" id="GO:0006139">
    <property type="term" value="P:nucleobase-containing compound metabolic process"/>
    <property type="evidence" value="ECO:0007669"/>
    <property type="project" value="InterPro"/>
</dbReference>
<dbReference type="KEGG" id="aht:ANTHELSMS3_03765"/>
<name>A0A222E873_9RHOB</name>
<evidence type="ECO:0000313" key="3">
    <source>
        <dbReference type="Proteomes" id="UP000203589"/>
    </source>
</evidence>
<dbReference type="Gene3D" id="3.40.50.300">
    <property type="entry name" value="P-loop containing nucleotide triphosphate hydrolases"/>
    <property type="match status" value="2"/>
</dbReference>
<protein>
    <submittedName>
        <fullName evidence="2">DEAD/DEAH box helicase</fullName>
    </submittedName>
</protein>
<evidence type="ECO:0000313" key="2">
    <source>
        <dbReference type="EMBL" id="ASP22387.1"/>
    </source>
</evidence>
<proteinExistence type="predicted"/>
<dbReference type="SUPFAM" id="SSF52540">
    <property type="entry name" value="P-loop containing nucleoside triphosphate hydrolases"/>
    <property type="match status" value="1"/>
</dbReference>
<keyword evidence="2" id="KW-0347">Helicase</keyword>
<evidence type="ECO:0000259" key="1">
    <source>
        <dbReference type="SMART" id="SM00491"/>
    </source>
</evidence>
<dbReference type="EMBL" id="CP022540">
    <property type="protein sequence ID" value="ASP22387.1"/>
    <property type="molecule type" value="Genomic_DNA"/>
</dbReference>
<keyword evidence="2" id="KW-0067">ATP-binding</keyword>